<keyword evidence="5" id="KW-1185">Reference proteome</keyword>
<gene>
    <name evidence="4" type="ordered locus">BN6_09170</name>
</gene>
<dbReference type="RefSeq" id="WP_015098360.1">
    <property type="nucleotide sequence ID" value="NC_019673.1"/>
</dbReference>
<protein>
    <recommendedName>
        <fullName evidence="3">Pyrrolo-quinoline quinone repeat domain-containing protein</fullName>
    </recommendedName>
</protein>
<feature type="domain" description="Pyrrolo-quinoline quinone repeat" evidence="3">
    <location>
        <begin position="156"/>
        <end position="238"/>
    </location>
</feature>
<dbReference type="InterPro" id="IPR002372">
    <property type="entry name" value="PQQ_rpt_dom"/>
</dbReference>
<organism evidence="4 5">
    <name type="scientific">Saccharothrix espanaensis (strain ATCC 51144 / DSM 44229 / JCM 9112 / NBRC 15066 / NRRL 15764)</name>
    <dbReference type="NCBI Taxonomy" id="1179773"/>
    <lineage>
        <taxon>Bacteria</taxon>
        <taxon>Bacillati</taxon>
        <taxon>Actinomycetota</taxon>
        <taxon>Actinomycetes</taxon>
        <taxon>Pseudonocardiales</taxon>
        <taxon>Pseudonocardiaceae</taxon>
        <taxon>Saccharothrix</taxon>
    </lineage>
</organism>
<dbReference type="SUPFAM" id="SSF50998">
    <property type="entry name" value="Quinoprotein alcohol dehydrogenase-like"/>
    <property type="match status" value="1"/>
</dbReference>
<name>K0JRZ3_SACES</name>
<proteinExistence type="predicted"/>
<keyword evidence="2" id="KW-0812">Transmembrane</keyword>
<dbReference type="eggNOG" id="COG1520">
    <property type="taxonomic scope" value="Bacteria"/>
</dbReference>
<dbReference type="PATRIC" id="fig|1179773.3.peg.922"/>
<dbReference type="KEGG" id="sesp:BN6_09170"/>
<evidence type="ECO:0000259" key="3">
    <source>
        <dbReference type="Pfam" id="PF13360"/>
    </source>
</evidence>
<feature type="region of interest" description="Disordered" evidence="1">
    <location>
        <begin position="1"/>
        <end position="98"/>
    </location>
</feature>
<reference evidence="4 5" key="1">
    <citation type="journal article" date="2012" name="BMC Genomics">
        <title>Complete genome sequence of Saccharothrix espanaensis DSM 44229T and comparison to the other completely sequenced Pseudonocardiaceae.</title>
        <authorList>
            <person name="Strobel T."/>
            <person name="Al-Dilaimi A."/>
            <person name="Blom J."/>
            <person name="Gessner A."/>
            <person name="Kalinowski J."/>
            <person name="Luzhetska M."/>
            <person name="Puhler A."/>
            <person name="Szczepanowski R."/>
            <person name="Bechthold A."/>
            <person name="Ruckert C."/>
        </authorList>
    </citation>
    <scope>NUCLEOTIDE SEQUENCE [LARGE SCALE GENOMIC DNA]</scope>
    <source>
        <strain evidence="5">ATCC 51144 / DSM 44229 / JCM 9112 / NBRC 15066 / NRRL 15764</strain>
    </source>
</reference>
<keyword evidence="2" id="KW-0472">Membrane</keyword>
<dbReference type="InterPro" id="IPR015943">
    <property type="entry name" value="WD40/YVTN_repeat-like_dom_sf"/>
</dbReference>
<evidence type="ECO:0000256" key="2">
    <source>
        <dbReference type="SAM" id="Phobius"/>
    </source>
</evidence>
<keyword evidence="2" id="KW-1133">Transmembrane helix</keyword>
<feature type="transmembrane region" description="Helical" evidence="2">
    <location>
        <begin position="107"/>
        <end position="127"/>
    </location>
</feature>
<dbReference type="Gene3D" id="2.130.10.10">
    <property type="entry name" value="YVTN repeat-like/Quinoprotein amine dehydrogenase"/>
    <property type="match status" value="1"/>
</dbReference>
<dbReference type="Proteomes" id="UP000006281">
    <property type="component" value="Chromosome"/>
</dbReference>
<dbReference type="Pfam" id="PF13360">
    <property type="entry name" value="PQQ_2"/>
    <property type="match status" value="1"/>
</dbReference>
<dbReference type="AlphaFoldDB" id="K0JRZ3"/>
<evidence type="ECO:0000256" key="1">
    <source>
        <dbReference type="SAM" id="MobiDB-lite"/>
    </source>
</evidence>
<sequence length="498" mass="52102">MGQPEQAESNGQVVVDANAERSTGAVAEQSTGAVAERSTDAVAEQSTGTAAEQSTGASAGRSTGAQRSADDDADQPTTEDVLADPSPGSTDDGPVGPVRTWRTRGDYVALALVVVGILVAAGLVWVFSDARNTTSQTGPSQITPLEPVTVLPPSLGELWRAPSAATQVPVHLDSVVATGDNGEVVGRDALTGEVRWRYSRDLPLCTVSTAWGKVFALYRKDTNCSELTTLDAASGKRGPQRNGDAALDTRLLNEGSHVLATGGTYFEVYRRDDLVRSLEYGTLRAIVNAGKQPRPGCEYGSFAVSGGKAAVIERCYNQDPSDRITVLKPNPEKSDEPQVLSTALVGVKGARVVAVTANRVAVAVPGKLIVFDAETGGLIQEYPVEVSEQELAGDPPGRVVSTMTSTANVYWFTGSRTIALTLADLNPLWTTPSQGPGTTLAGRALIPVPDGLKVVDQVSGQEIGRVPVDRGGYTGPVLMGTEGPVVLEQRGDTLVALR</sequence>
<dbReference type="EMBL" id="HE804045">
    <property type="protein sequence ID" value="CCH28247.1"/>
    <property type="molecule type" value="Genomic_DNA"/>
</dbReference>
<evidence type="ECO:0000313" key="5">
    <source>
        <dbReference type="Proteomes" id="UP000006281"/>
    </source>
</evidence>
<dbReference type="OrthoDB" id="5182370at2"/>
<evidence type="ECO:0000313" key="4">
    <source>
        <dbReference type="EMBL" id="CCH28247.1"/>
    </source>
</evidence>
<dbReference type="STRING" id="1179773.BN6_09170"/>
<accession>K0JRZ3</accession>
<dbReference type="BioCyc" id="SESP1179773:BN6_RS04510-MONOMER"/>
<dbReference type="InterPro" id="IPR011047">
    <property type="entry name" value="Quinoprotein_ADH-like_sf"/>
</dbReference>
<feature type="compositionally biased region" description="Polar residues" evidence="1">
    <location>
        <begin position="1"/>
        <end position="12"/>
    </location>
</feature>
<dbReference type="HOGENOM" id="CLU_042525_0_0_11"/>
<feature type="compositionally biased region" description="Polar residues" evidence="1">
    <location>
        <begin position="44"/>
        <end position="66"/>
    </location>
</feature>